<sequence>MLISLVVVVAAVLLARLFYLQVYQDKYKLLSDSNSRRDLVQYPPRGYIYDRNGRLLVSNQPAYNLCVTYNLLQPFDTLELCTLLRIDPESLRVQLDKFNQVIRLRRHSRYQPYAVVSQISPQDYPRIQERLYKYPGFSIEKTTMRHYEYPSAANVFGFLSEIGPDADLGQDSPYKIGDIIGATGVERMYEKQLRGIPGHRYVQVDVTGKVTDRYMDGKFDSPAVAGKDITLGLDIDLQRYGEALMQGKRGCIIAIEPSTGQILAMVTAPSYDPALLSGRGRSRNYAELSSDPSQPMFDRGLIAEYAPGSPWKIVTGLAGLSSGAVDPSFSVYCGGGYRVGNHVMRCVGGVGQTLDMYHGYQYSCNTYFATVYARTLEHFPTPAQGLDFWHRTATALGFGKYLGTDLSTGRKGYVPDAQFYDRLYGRGRWKASTTISNAIGQGEITVTPMHLANLAAVVANRGYYYRPHIIRSIDGQAIDTAYTQRIETGLAREHFDVVARGMANVFRAGTAREYAIPQAQFCGKTGTVENFVRIDGRLVQLPDHGMFVAFGPEEDPKIAITVVVENGRFGRIWAAPIASLMMERYLLGKTNRPELEKRIMEGSLEEVYRQCDLLREQAKAKKK</sequence>
<dbReference type="Proteomes" id="UP000824161">
    <property type="component" value="Unassembled WGS sequence"/>
</dbReference>
<protein>
    <submittedName>
        <fullName evidence="16">Penicillin-binding protein 2</fullName>
        <ecNumber evidence="16">3.4.16.4</ecNumber>
    </submittedName>
</protein>
<dbReference type="SUPFAM" id="SSF56601">
    <property type="entry name" value="beta-lactamase/transpeptidase-like"/>
    <property type="match status" value="1"/>
</dbReference>
<reference evidence="16" key="2">
    <citation type="journal article" date="2021" name="PeerJ">
        <title>Extensive microbial diversity within the chicken gut microbiome revealed by metagenomics and culture.</title>
        <authorList>
            <person name="Gilroy R."/>
            <person name="Ravi A."/>
            <person name="Getino M."/>
            <person name="Pursley I."/>
            <person name="Horton D.L."/>
            <person name="Alikhan N.F."/>
            <person name="Baker D."/>
            <person name="Gharbi K."/>
            <person name="Hall N."/>
            <person name="Watson M."/>
            <person name="Adriaenssens E.M."/>
            <person name="Foster-Nyarko E."/>
            <person name="Jarju S."/>
            <person name="Secka A."/>
            <person name="Antonio M."/>
            <person name="Oren A."/>
            <person name="Chaudhuri R.R."/>
            <person name="La Ragione R."/>
            <person name="Hildebrand F."/>
            <person name="Pallen M.J."/>
        </authorList>
    </citation>
    <scope>NUCLEOTIDE SEQUENCE</scope>
    <source>
        <strain evidence="16">1383</strain>
    </source>
</reference>
<dbReference type="PANTHER" id="PTHR30627">
    <property type="entry name" value="PEPTIDOGLYCAN D,D-TRANSPEPTIDASE"/>
    <property type="match status" value="1"/>
</dbReference>
<organism evidence="16 17">
    <name type="scientific">Candidatus Merdimorpha stercoravium</name>
    <dbReference type="NCBI Taxonomy" id="2840863"/>
    <lineage>
        <taxon>Bacteria</taxon>
        <taxon>Pseudomonadati</taxon>
        <taxon>Bacteroidota</taxon>
        <taxon>Flavobacteriia</taxon>
        <taxon>Flavobacteriales</taxon>
        <taxon>Candidatus Merdimorpha</taxon>
    </lineage>
</organism>
<dbReference type="EMBL" id="DVLY01000153">
    <property type="protein sequence ID" value="HIT98431.1"/>
    <property type="molecule type" value="Genomic_DNA"/>
</dbReference>
<dbReference type="GO" id="GO:0005886">
    <property type="term" value="C:plasma membrane"/>
    <property type="evidence" value="ECO:0007669"/>
    <property type="project" value="UniProtKB-SubCell"/>
</dbReference>
<dbReference type="Pfam" id="PF03717">
    <property type="entry name" value="PBP_dimer"/>
    <property type="match status" value="1"/>
</dbReference>
<evidence type="ECO:0000259" key="15">
    <source>
        <dbReference type="Pfam" id="PF03717"/>
    </source>
</evidence>
<dbReference type="EC" id="3.4.16.4" evidence="16"/>
<feature type="domain" description="Penicillin-binding protein transpeptidase" evidence="14">
    <location>
        <begin position="250"/>
        <end position="582"/>
    </location>
</feature>
<evidence type="ECO:0000256" key="2">
    <source>
        <dbReference type="ARBA" id="ARBA00004236"/>
    </source>
</evidence>
<dbReference type="GO" id="GO:0071555">
    <property type="term" value="P:cell wall organization"/>
    <property type="evidence" value="ECO:0007669"/>
    <property type="project" value="UniProtKB-KW"/>
</dbReference>
<evidence type="ECO:0000256" key="5">
    <source>
        <dbReference type="ARBA" id="ARBA00022645"/>
    </source>
</evidence>
<dbReference type="InterPro" id="IPR012338">
    <property type="entry name" value="Beta-lactam/transpept-like"/>
</dbReference>
<evidence type="ECO:0000256" key="11">
    <source>
        <dbReference type="ARBA" id="ARBA00022989"/>
    </source>
</evidence>
<accession>A0A9D1HAI9</accession>
<evidence type="ECO:0000256" key="3">
    <source>
        <dbReference type="ARBA" id="ARBA00022475"/>
    </source>
</evidence>
<evidence type="ECO:0000256" key="1">
    <source>
        <dbReference type="ARBA" id="ARBA00004167"/>
    </source>
</evidence>
<keyword evidence="11" id="KW-1133">Transmembrane helix</keyword>
<dbReference type="InterPro" id="IPR005311">
    <property type="entry name" value="PBP_dimer"/>
</dbReference>
<keyword evidence="8 16" id="KW-0378">Hydrolase</keyword>
<name>A0A9D1HAI9_9FLAO</name>
<dbReference type="SUPFAM" id="SSF56519">
    <property type="entry name" value="Penicillin binding protein dimerisation domain"/>
    <property type="match status" value="1"/>
</dbReference>
<evidence type="ECO:0000313" key="17">
    <source>
        <dbReference type="Proteomes" id="UP000824161"/>
    </source>
</evidence>
<evidence type="ECO:0000313" key="16">
    <source>
        <dbReference type="EMBL" id="HIT98431.1"/>
    </source>
</evidence>
<evidence type="ECO:0000256" key="13">
    <source>
        <dbReference type="ARBA" id="ARBA00023316"/>
    </source>
</evidence>
<dbReference type="GO" id="GO:0008360">
    <property type="term" value="P:regulation of cell shape"/>
    <property type="evidence" value="ECO:0007669"/>
    <property type="project" value="UniProtKB-KW"/>
</dbReference>
<keyword evidence="6" id="KW-0645">Protease</keyword>
<gene>
    <name evidence="16" type="primary">mrdA</name>
    <name evidence="16" type="ORF">IAC44_06295</name>
</gene>
<dbReference type="PANTHER" id="PTHR30627:SF2">
    <property type="entry name" value="PEPTIDOGLYCAN D,D-TRANSPEPTIDASE MRDA"/>
    <property type="match status" value="1"/>
</dbReference>
<dbReference type="GO" id="GO:0071972">
    <property type="term" value="F:peptidoglycan L,D-transpeptidase activity"/>
    <property type="evidence" value="ECO:0007669"/>
    <property type="project" value="TreeGrafter"/>
</dbReference>
<dbReference type="InterPro" id="IPR001460">
    <property type="entry name" value="PCN-bd_Tpept"/>
</dbReference>
<comment type="caution">
    <text evidence="16">The sequence shown here is derived from an EMBL/GenBank/DDBJ whole genome shotgun (WGS) entry which is preliminary data.</text>
</comment>
<feature type="domain" description="Penicillin-binding protein dimerisation" evidence="15">
    <location>
        <begin position="41"/>
        <end position="212"/>
    </location>
</feature>
<evidence type="ECO:0000256" key="10">
    <source>
        <dbReference type="ARBA" id="ARBA00022984"/>
    </source>
</evidence>
<dbReference type="AlphaFoldDB" id="A0A9D1HAI9"/>
<keyword evidence="10" id="KW-0573">Peptidoglycan synthesis</keyword>
<keyword evidence="13" id="KW-0961">Cell wall biogenesis/degradation</keyword>
<evidence type="ECO:0000256" key="9">
    <source>
        <dbReference type="ARBA" id="ARBA00022960"/>
    </source>
</evidence>
<evidence type="ECO:0000256" key="8">
    <source>
        <dbReference type="ARBA" id="ARBA00022801"/>
    </source>
</evidence>
<dbReference type="InterPro" id="IPR050515">
    <property type="entry name" value="Beta-lactam/transpept"/>
</dbReference>
<evidence type="ECO:0000256" key="4">
    <source>
        <dbReference type="ARBA" id="ARBA00022519"/>
    </source>
</evidence>
<evidence type="ECO:0000259" key="14">
    <source>
        <dbReference type="Pfam" id="PF00905"/>
    </source>
</evidence>
<dbReference type="GO" id="GO:0008658">
    <property type="term" value="F:penicillin binding"/>
    <property type="evidence" value="ECO:0007669"/>
    <property type="project" value="InterPro"/>
</dbReference>
<dbReference type="InterPro" id="IPR017790">
    <property type="entry name" value="Penicillin-binding_protein_2"/>
</dbReference>
<evidence type="ECO:0000256" key="6">
    <source>
        <dbReference type="ARBA" id="ARBA00022670"/>
    </source>
</evidence>
<dbReference type="Pfam" id="PF00905">
    <property type="entry name" value="Transpeptidase"/>
    <property type="match status" value="1"/>
</dbReference>
<keyword evidence="3" id="KW-1003">Cell membrane</keyword>
<keyword evidence="7" id="KW-0812">Transmembrane</keyword>
<dbReference type="GO" id="GO:0009002">
    <property type="term" value="F:serine-type D-Ala-D-Ala carboxypeptidase activity"/>
    <property type="evidence" value="ECO:0007669"/>
    <property type="project" value="UniProtKB-EC"/>
</dbReference>
<proteinExistence type="predicted"/>
<keyword evidence="4" id="KW-0997">Cell inner membrane</keyword>
<dbReference type="GO" id="GO:0006508">
    <property type="term" value="P:proteolysis"/>
    <property type="evidence" value="ECO:0007669"/>
    <property type="project" value="UniProtKB-KW"/>
</dbReference>
<keyword evidence="9" id="KW-0133">Cell shape</keyword>
<keyword evidence="5 16" id="KW-0121">Carboxypeptidase</keyword>
<dbReference type="NCBIfam" id="TIGR03423">
    <property type="entry name" value="pbp2_mrdA"/>
    <property type="match status" value="1"/>
</dbReference>
<dbReference type="GO" id="GO:0009252">
    <property type="term" value="P:peptidoglycan biosynthetic process"/>
    <property type="evidence" value="ECO:0007669"/>
    <property type="project" value="UniProtKB-KW"/>
</dbReference>
<dbReference type="InterPro" id="IPR036138">
    <property type="entry name" value="PBP_dimer_sf"/>
</dbReference>
<reference evidence="16" key="1">
    <citation type="submission" date="2020-10" db="EMBL/GenBank/DDBJ databases">
        <authorList>
            <person name="Gilroy R."/>
        </authorList>
    </citation>
    <scope>NUCLEOTIDE SEQUENCE</scope>
    <source>
        <strain evidence="16">1383</strain>
    </source>
</reference>
<dbReference type="Gene3D" id="3.90.1310.10">
    <property type="entry name" value="Penicillin-binding protein 2a (Domain 2)"/>
    <property type="match status" value="1"/>
</dbReference>
<evidence type="ECO:0000256" key="12">
    <source>
        <dbReference type="ARBA" id="ARBA00023136"/>
    </source>
</evidence>
<dbReference type="Gene3D" id="3.40.710.10">
    <property type="entry name" value="DD-peptidase/beta-lactamase superfamily"/>
    <property type="match status" value="1"/>
</dbReference>
<keyword evidence="12" id="KW-0472">Membrane</keyword>
<evidence type="ECO:0000256" key="7">
    <source>
        <dbReference type="ARBA" id="ARBA00022692"/>
    </source>
</evidence>
<comment type="subcellular location">
    <subcellularLocation>
        <location evidence="2">Cell membrane</location>
    </subcellularLocation>
    <subcellularLocation>
        <location evidence="1">Membrane</location>
        <topology evidence="1">Single-pass membrane protein</topology>
    </subcellularLocation>
</comment>